<evidence type="ECO:0000313" key="8">
    <source>
        <dbReference type="EMBL" id="BAL54807.1"/>
    </source>
</evidence>
<reference evidence="8" key="1">
    <citation type="journal article" date="2005" name="Environ. Microbiol.">
        <title>Genetic and functional properties of uncultivated thermophilic crenarchaeotes from a subsurface gold mine as revealed by analysis of genome fragments.</title>
        <authorList>
            <person name="Nunoura T."/>
            <person name="Hirayama H."/>
            <person name="Takami H."/>
            <person name="Oida H."/>
            <person name="Nishi S."/>
            <person name="Shimamura S."/>
            <person name="Suzuki Y."/>
            <person name="Inagaki F."/>
            <person name="Takai K."/>
            <person name="Nealson K.H."/>
            <person name="Horikoshi K."/>
        </authorList>
    </citation>
    <scope>NUCLEOTIDE SEQUENCE</scope>
</reference>
<dbReference type="PROSITE" id="PS00138">
    <property type="entry name" value="SUBTILASE_SER"/>
    <property type="match status" value="1"/>
</dbReference>
<gene>
    <name evidence="8" type="ORF">HGMM_F20D08C28</name>
</gene>
<dbReference type="Gene3D" id="3.40.50.200">
    <property type="entry name" value="Peptidase S8/S53 domain"/>
    <property type="match status" value="2"/>
</dbReference>
<dbReference type="Gene3D" id="2.130.10.10">
    <property type="entry name" value="YVTN repeat-like/Quinoprotein amine dehydrogenase"/>
    <property type="match status" value="1"/>
</dbReference>
<evidence type="ECO:0000256" key="2">
    <source>
        <dbReference type="ARBA" id="ARBA00022801"/>
    </source>
</evidence>
<dbReference type="InterPro" id="IPR013783">
    <property type="entry name" value="Ig-like_fold"/>
</dbReference>
<dbReference type="Pfam" id="PF00082">
    <property type="entry name" value="Peptidase_S8"/>
    <property type="match status" value="2"/>
</dbReference>
<dbReference type="EMBL" id="AP011700">
    <property type="protein sequence ID" value="BAL54807.1"/>
    <property type="molecule type" value="Genomic_DNA"/>
</dbReference>
<dbReference type="InterPro" id="IPR011047">
    <property type="entry name" value="Quinoprotein_ADH-like_sf"/>
</dbReference>
<dbReference type="PROSITE" id="PS51892">
    <property type="entry name" value="SUBTILASE"/>
    <property type="match status" value="1"/>
</dbReference>
<feature type="domain" description="Fibronectin type-III" evidence="7">
    <location>
        <begin position="589"/>
        <end position="680"/>
    </location>
</feature>
<feature type="signal peptide" evidence="6">
    <location>
        <begin position="1"/>
        <end position="22"/>
    </location>
</feature>
<dbReference type="SMART" id="SM00564">
    <property type="entry name" value="PQQ"/>
    <property type="match status" value="8"/>
</dbReference>
<dbReference type="InterPro" id="IPR002372">
    <property type="entry name" value="PQQ_rpt_dom"/>
</dbReference>
<dbReference type="InterPro" id="IPR036852">
    <property type="entry name" value="Peptidase_S8/S53_dom_sf"/>
</dbReference>
<feature type="active site" description="Charge relay system" evidence="4">
    <location>
        <position position="528"/>
    </location>
</feature>
<evidence type="ECO:0000256" key="4">
    <source>
        <dbReference type="PROSITE-ProRule" id="PRU01240"/>
    </source>
</evidence>
<feature type="chain" id="PRO_5003598238" evidence="6">
    <location>
        <begin position="23"/>
        <end position="1347"/>
    </location>
</feature>
<dbReference type="Pfam" id="PF13360">
    <property type="entry name" value="PQQ_2"/>
    <property type="match status" value="2"/>
</dbReference>
<dbReference type="Gene3D" id="2.60.40.10">
    <property type="entry name" value="Immunoglobulins"/>
    <property type="match status" value="2"/>
</dbReference>
<dbReference type="InterPro" id="IPR003961">
    <property type="entry name" value="FN3_dom"/>
</dbReference>
<evidence type="ECO:0000256" key="5">
    <source>
        <dbReference type="SAM" id="MobiDB-lite"/>
    </source>
</evidence>
<dbReference type="PRINTS" id="PR00723">
    <property type="entry name" value="SUBTILISIN"/>
</dbReference>
<dbReference type="InterPro" id="IPR024361">
    <property type="entry name" value="BACON"/>
</dbReference>
<protein>
    <submittedName>
        <fullName evidence="8">Cell surface protein</fullName>
    </submittedName>
</protein>
<accession>H5SF71</accession>
<dbReference type="PANTHER" id="PTHR44394">
    <property type="entry name" value="BETA-ALANINE-ACTIVATING ENZYME"/>
    <property type="match status" value="1"/>
</dbReference>
<feature type="compositionally biased region" description="Polar residues" evidence="5">
    <location>
        <begin position="517"/>
        <end position="528"/>
    </location>
</feature>
<dbReference type="GO" id="GO:0004252">
    <property type="term" value="F:serine-type endopeptidase activity"/>
    <property type="evidence" value="ECO:0007669"/>
    <property type="project" value="UniProtKB-UniRule"/>
</dbReference>
<dbReference type="Gene3D" id="2.40.128.630">
    <property type="match status" value="3"/>
</dbReference>
<dbReference type="InterPro" id="IPR015943">
    <property type="entry name" value="WD40/YVTN_repeat-like_dom_sf"/>
</dbReference>
<dbReference type="GO" id="GO:0006508">
    <property type="term" value="P:proteolysis"/>
    <property type="evidence" value="ECO:0007669"/>
    <property type="project" value="UniProtKB-KW"/>
</dbReference>
<keyword evidence="2 4" id="KW-0378">Hydrolase</keyword>
<dbReference type="SUPFAM" id="SSF50998">
    <property type="entry name" value="Quinoprotein alcohol dehydrogenase-like"/>
    <property type="match status" value="2"/>
</dbReference>
<dbReference type="SUPFAM" id="SSF52743">
    <property type="entry name" value="Subtilisin-like"/>
    <property type="match status" value="1"/>
</dbReference>
<dbReference type="SMART" id="SM00060">
    <property type="entry name" value="FN3"/>
    <property type="match status" value="1"/>
</dbReference>
<dbReference type="GO" id="GO:0043041">
    <property type="term" value="P:amino acid activation for nonribosomal peptide biosynthetic process"/>
    <property type="evidence" value="ECO:0007669"/>
    <property type="project" value="TreeGrafter"/>
</dbReference>
<keyword evidence="3 4" id="KW-0720">Serine protease</keyword>
<organism evidence="8">
    <name type="scientific">uncultured Acetothermia bacterium</name>
    <dbReference type="NCBI Taxonomy" id="236499"/>
    <lineage>
        <taxon>Bacteria</taxon>
        <taxon>Candidatus Bipolaricaulota</taxon>
        <taxon>environmental samples</taxon>
    </lineage>
</organism>
<feature type="active site" description="Charge relay system" evidence="4">
    <location>
        <position position="176"/>
    </location>
</feature>
<comment type="similarity">
    <text evidence="4">Belongs to the peptidase S8 family.</text>
</comment>
<proteinExistence type="inferred from homology"/>
<dbReference type="InterPro" id="IPR000209">
    <property type="entry name" value="Peptidase_S8/S53_dom"/>
</dbReference>
<dbReference type="PROSITE" id="PS50853">
    <property type="entry name" value="FN3"/>
    <property type="match status" value="1"/>
</dbReference>
<keyword evidence="6" id="KW-0732">Signal</keyword>
<dbReference type="PANTHER" id="PTHR44394:SF1">
    <property type="entry name" value="BETA-ALANINE-ACTIVATING ENZYME"/>
    <property type="match status" value="1"/>
</dbReference>
<dbReference type="InterPro" id="IPR023828">
    <property type="entry name" value="Peptidase_S8_Ser-AS"/>
</dbReference>
<dbReference type="Pfam" id="PF19190">
    <property type="entry name" value="BACON_2"/>
    <property type="match status" value="1"/>
</dbReference>
<dbReference type="InterPro" id="IPR015500">
    <property type="entry name" value="Peptidase_S8_subtilisin-rel"/>
</dbReference>
<dbReference type="InterPro" id="IPR052091">
    <property type="entry name" value="Beta-ala_Activ/Resist"/>
</dbReference>
<feature type="region of interest" description="Disordered" evidence="5">
    <location>
        <begin position="507"/>
        <end position="528"/>
    </location>
</feature>
<feature type="active site" description="Charge relay system" evidence="4">
    <location>
        <position position="216"/>
    </location>
</feature>
<keyword evidence="1 4" id="KW-0645">Protease</keyword>
<evidence type="ECO:0000256" key="1">
    <source>
        <dbReference type="ARBA" id="ARBA00022670"/>
    </source>
</evidence>
<dbReference type="InterPro" id="IPR018391">
    <property type="entry name" value="PQQ_b-propeller_rpt"/>
</dbReference>
<evidence type="ECO:0000259" key="7">
    <source>
        <dbReference type="PROSITE" id="PS50853"/>
    </source>
</evidence>
<sequence>MLKKSCAVLLVLCLVSGFSAVAQEWEAWPRGNKVSDHAKIANLLESVMADYHASRSPIAFDVLRQEPAFYGLHREGDRIRIVIELESSAHLSRVASAIERVGGKIELSYATQIQALVPIKAIEQIADLTEVQFVRPPVRPVLTQGSTVSEGQKLIGAPTWHKAGVNGQGVKVGLIDPSFYRYEQQLGRELPPRERVTAKSFRSDGRMYDPDAPGSHGVAVGEVVTDVAPGVSLHLAAFETDVEFRRAVDWLIEQNVAVINTSLGFPSGCFRGEGLFEPSIKKAREAGITWVTSAGNRGDSHWEGSFTDSNSNNRHEFSSFDETLTFEVELVPLEIQGQRVAGVLVVFFLSWDAPCSGASDDYDLAIFPESAPDVRLQGDWAWRRGVPVKVAGGLFYTRNPNLAGRRDSFGIEIIKKRSSAAPARLDLVAQVCVICHRFEYLVPQGSVSIYEPAISPNAISVGAFHQAPDRCPRELCPETNLLVYSSRGPTKDNRVKPDITAPSHVSTATYGRYTGDGPNQNSGFDGTSASAPHVAGAAALVKQVFPKFTPQQVQEFLEKRAEDRGARGKDNEWGAGQLLLGDVIVIPNAPADLVALGSGPRAITLTWQDRATNEAGFSLERRFALDPDFSEIARLAADTTTFIDTNVLPETTYCYRVRAFTSSGQSDYSNESCATGTPEIEPTLYEFSAELQAGVFGRVELPPEIKGTLPVGVRFVEEPNITVGDRTSRALRDVNLQLSPSTGSIFGSPNASGEFPFLIAVFSNGHKLARIWVLLTVKPALALARRTAQTPSPPEILFLDFPAQIRATGKPVVGFVGFRDPDGDLARADFAVVSATEFQSFQITPDVKGRTEGAFAFEIATAVAQRVTLSVTLTDEAGQTSPPVEFSFEAVAVPILRVTPENLTQKGMAGVGEMPTQELEIANAGSGTLAWAALTDAPWLSIAPDAGELAAGESVRVTVKADNTVLSAGRYRALIMVRAPGAENSPQWVRFGLELTPAGGTLLWKASIGPTDSSPALGPDGTIYLFGADQSLYALGPDGQVQWTFKANGAILSASVALAKDRTIYFGADDGNLYALAPDGKEKWRFTADLPIRSSPAIGPDGTLYVGSGSQPSEDAKVYAIQPNGTLKGRPLDVEGGIVSSPAISTNALYVGSLDRRVYAVNLDGFYRQWRFRAGDSLQSSPAIGEDGTIYIGADDGNLYALAPDGKEKWRFQTEDKIVSSPALGSDGTIYVGSLDGRLYAIKPDGQERWHFQTEGPIYSSPAVAADGVIYIGSDDGHLYAVNADGTLRWSVKADGEVRSSPVIGSDGTIYIASRDGNLYAIRGEAGPAQSPWPMFRQNPQRTGAKP</sequence>
<dbReference type="CDD" id="cd00063">
    <property type="entry name" value="FN3"/>
    <property type="match status" value="1"/>
</dbReference>
<reference evidence="8" key="2">
    <citation type="journal article" date="2012" name="PLoS ONE">
        <title>A Deeply Branching Thermophilic Bacterium with an Ancient Acetyl-CoA Pathway Dominates a Subsurface Ecosystem.</title>
        <authorList>
            <person name="Takami H."/>
            <person name="Noguchi H."/>
            <person name="Takaki Y."/>
            <person name="Uchiyama I."/>
            <person name="Toyoda A."/>
            <person name="Nishi S."/>
            <person name="Chee G.-J."/>
            <person name="Arai W."/>
            <person name="Nunoura T."/>
            <person name="Itoh T."/>
            <person name="Hattori M."/>
            <person name="Takai K."/>
        </authorList>
    </citation>
    <scope>NUCLEOTIDE SEQUENCE</scope>
</reference>
<evidence type="ECO:0000256" key="3">
    <source>
        <dbReference type="ARBA" id="ARBA00022825"/>
    </source>
</evidence>
<evidence type="ECO:0000256" key="6">
    <source>
        <dbReference type="SAM" id="SignalP"/>
    </source>
</evidence>
<name>H5SF71_9BACT</name>